<evidence type="ECO:0000256" key="1">
    <source>
        <dbReference type="SAM" id="Phobius"/>
    </source>
</evidence>
<reference evidence="3" key="1">
    <citation type="journal article" date="2018" name="Nat. Microbiol.">
        <title>Leveraging single-cell genomics to expand the fungal tree of life.</title>
        <authorList>
            <person name="Ahrendt S.R."/>
            <person name="Quandt C.A."/>
            <person name="Ciobanu D."/>
            <person name="Clum A."/>
            <person name="Salamov A."/>
            <person name="Andreopoulos B."/>
            <person name="Cheng J.F."/>
            <person name="Woyke T."/>
            <person name="Pelin A."/>
            <person name="Henrissat B."/>
            <person name="Reynolds N.K."/>
            <person name="Benny G.L."/>
            <person name="Smith M.E."/>
            <person name="James T.Y."/>
            <person name="Grigoriev I.V."/>
        </authorList>
    </citation>
    <scope>NUCLEOTIDE SEQUENCE [LARGE SCALE GENOMIC DNA]</scope>
    <source>
        <strain evidence="3">RSA 1356</strain>
    </source>
</reference>
<organism evidence="2 3">
    <name type="scientific">Thamnocephalis sphaerospora</name>
    <dbReference type="NCBI Taxonomy" id="78915"/>
    <lineage>
        <taxon>Eukaryota</taxon>
        <taxon>Fungi</taxon>
        <taxon>Fungi incertae sedis</taxon>
        <taxon>Zoopagomycota</taxon>
        <taxon>Zoopagomycotina</taxon>
        <taxon>Zoopagomycetes</taxon>
        <taxon>Zoopagales</taxon>
        <taxon>Sigmoideomycetaceae</taxon>
        <taxon>Thamnocephalis</taxon>
    </lineage>
</organism>
<dbReference type="Proteomes" id="UP000271241">
    <property type="component" value="Unassembled WGS sequence"/>
</dbReference>
<accession>A0A4P9XRP8</accession>
<feature type="transmembrane region" description="Helical" evidence="1">
    <location>
        <begin position="202"/>
        <end position="224"/>
    </location>
</feature>
<keyword evidence="3" id="KW-1185">Reference proteome</keyword>
<keyword evidence="1" id="KW-0812">Transmembrane</keyword>
<feature type="transmembrane region" description="Helical" evidence="1">
    <location>
        <begin position="56"/>
        <end position="77"/>
    </location>
</feature>
<dbReference type="AlphaFoldDB" id="A0A4P9XRP8"/>
<name>A0A4P9XRP8_9FUNG</name>
<feature type="transmembrane region" description="Helical" evidence="1">
    <location>
        <begin position="118"/>
        <end position="140"/>
    </location>
</feature>
<keyword evidence="1" id="KW-0472">Membrane</keyword>
<sequence>MTRDTFKRHAVIHVHYGAIDHILTIVCTLIFWRFVLNLSGAVCTAHQRGWTVVRSLNAVPNLVGVLTLLCVIGQQLLPGIIDCTLMMAVDAAALSVGLGGITAVLLARAYYSWMRERWLLHTGSVVVAMNVITGALSFIATPVNKDPSGQCWIILDTRFVFAKAAVDMATNLFLSGMYLIVLRRMMRGGISAGTYAVLYREGMVDTLAIIASSWLTLIVMAGRLVPGYDAYIYGADLAFSATVINHMLARSRQTTTVQVYTTCATQHAQLHICEPQDYTRYSQAPWETVSMSDATVATPNARNYICISVRKDANTTDHLLFSSVANVMSSMREASPHATGQAAVDARATQGLDRRPATPFRRESIASTVTMADDITESTVVVNNPTTAEVPSKPVWGVM</sequence>
<feature type="transmembrane region" description="Helical" evidence="1">
    <location>
        <begin position="12"/>
        <end position="35"/>
    </location>
</feature>
<evidence type="ECO:0000313" key="2">
    <source>
        <dbReference type="EMBL" id="RKP08765.1"/>
    </source>
</evidence>
<evidence type="ECO:0000313" key="3">
    <source>
        <dbReference type="Proteomes" id="UP000271241"/>
    </source>
</evidence>
<feature type="transmembrane region" description="Helical" evidence="1">
    <location>
        <begin position="89"/>
        <end position="111"/>
    </location>
</feature>
<proteinExistence type="predicted"/>
<protein>
    <submittedName>
        <fullName evidence="2">Uncharacterized protein</fullName>
    </submittedName>
</protein>
<dbReference type="OrthoDB" id="5587891at2759"/>
<feature type="transmembrane region" description="Helical" evidence="1">
    <location>
        <begin position="160"/>
        <end position="181"/>
    </location>
</feature>
<gene>
    <name evidence="2" type="ORF">THASP1DRAFT_29434</name>
</gene>
<feature type="transmembrane region" description="Helical" evidence="1">
    <location>
        <begin position="230"/>
        <end position="248"/>
    </location>
</feature>
<keyword evidence="1" id="KW-1133">Transmembrane helix</keyword>
<dbReference type="EMBL" id="KZ992571">
    <property type="protein sequence ID" value="RKP08765.1"/>
    <property type="molecule type" value="Genomic_DNA"/>
</dbReference>